<dbReference type="Proteomes" id="UP000676409">
    <property type="component" value="Chromosome"/>
</dbReference>
<evidence type="ECO:0000256" key="1">
    <source>
        <dbReference type="ARBA" id="ARBA00009199"/>
    </source>
</evidence>
<dbReference type="Gene3D" id="3.90.1300.10">
    <property type="entry name" value="Amidase signature (AS) domain"/>
    <property type="match status" value="1"/>
</dbReference>
<name>A0A975G4E9_9CAUL</name>
<keyword evidence="4" id="KW-1185">Reference proteome</keyword>
<evidence type="ECO:0000259" key="2">
    <source>
        <dbReference type="Pfam" id="PF01425"/>
    </source>
</evidence>
<dbReference type="AlphaFoldDB" id="A0A975G4E9"/>
<feature type="domain" description="Amidase" evidence="2">
    <location>
        <begin position="26"/>
        <end position="458"/>
    </location>
</feature>
<dbReference type="EMBL" id="CP073078">
    <property type="protein sequence ID" value="QUD89831.1"/>
    <property type="molecule type" value="Genomic_DNA"/>
</dbReference>
<reference evidence="3" key="1">
    <citation type="submission" date="2021-04" db="EMBL/GenBank/DDBJ databases">
        <title>The complete genome sequence of Caulobacter sp. S6.</title>
        <authorList>
            <person name="Tang Y."/>
            <person name="Ouyang W."/>
            <person name="Liu Q."/>
            <person name="Huang B."/>
            <person name="Guo Z."/>
            <person name="Lei P."/>
        </authorList>
    </citation>
    <scope>NUCLEOTIDE SEQUENCE</scope>
    <source>
        <strain evidence="3">S6</strain>
    </source>
</reference>
<accession>A0A975G4E9</accession>
<protein>
    <recommendedName>
        <fullName evidence="2">Amidase domain-containing protein</fullName>
    </recommendedName>
</protein>
<dbReference type="InterPro" id="IPR000120">
    <property type="entry name" value="Amidase"/>
</dbReference>
<proteinExistence type="inferred from homology"/>
<gene>
    <name evidence="3" type="ORF">KCG34_08160</name>
</gene>
<dbReference type="PANTHER" id="PTHR11895:SF7">
    <property type="entry name" value="GLUTAMYL-TRNA(GLN) AMIDOTRANSFERASE SUBUNIT A, MITOCHONDRIAL"/>
    <property type="match status" value="1"/>
</dbReference>
<dbReference type="RefSeq" id="WP_211939883.1">
    <property type="nucleotide sequence ID" value="NZ_CP073078.1"/>
</dbReference>
<dbReference type="InterPro" id="IPR020556">
    <property type="entry name" value="Amidase_CS"/>
</dbReference>
<sequence>MSEDICFKPAVELAALIRHKAISPVEVVDAVIARAEAVNPAINGFITESFDLARDAAVEVERQLMANGPESLGRLAGIPVSIKDLTPTAGIRTTFGVHEYADHVPEEDAPIVRRIREAGAVLIGKSSSPPFGWLGVTENELIGRTNNPWDVRRSVGGSSGGSAALVAAGVGPLATGSDGGGSIRLPAALCGVVGHKPSHGRVPRGVEAQLFETVDALGPMTRTVADAALLLSVMAGPVEEEPYMLPEEGVDYVAELRASTSRGLRIAFSPDLGHGPVDREVAEIISRAAKHFEQALGARVDEVQIEIPDPMEYFETFWAPQVSSVRDMEPGVARLWERYPILSERRVGMTSQPADEWWRVVTSARQATFMAFATLFRRYDVLLTPTSPVPAWIHNGALGPEEIEGQKVKYPVTDFFRYTEPFGHSCHPAITINCGFTSAGLPVGLQIAGPQRDDRGVLRAAAAYEATTDWHTRRPSI</sequence>
<comment type="similarity">
    <text evidence="1">Belongs to the amidase family.</text>
</comment>
<dbReference type="SUPFAM" id="SSF75304">
    <property type="entry name" value="Amidase signature (AS) enzymes"/>
    <property type="match status" value="1"/>
</dbReference>
<dbReference type="Pfam" id="PF01425">
    <property type="entry name" value="Amidase"/>
    <property type="match status" value="1"/>
</dbReference>
<dbReference type="PANTHER" id="PTHR11895">
    <property type="entry name" value="TRANSAMIDASE"/>
    <property type="match status" value="1"/>
</dbReference>
<dbReference type="GO" id="GO:0003824">
    <property type="term" value="F:catalytic activity"/>
    <property type="evidence" value="ECO:0007669"/>
    <property type="project" value="InterPro"/>
</dbReference>
<dbReference type="KEGG" id="caul:KCG34_08160"/>
<evidence type="ECO:0000313" key="4">
    <source>
        <dbReference type="Proteomes" id="UP000676409"/>
    </source>
</evidence>
<evidence type="ECO:0000313" key="3">
    <source>
        <dbReference type="EMBL" id="QUD89831.1"/>
    </source>
</evidence>
<dbReference type="InterPro" id="IPR036928">
    <property type="entry name" value="AS_sf"/>
</dbReference>
<dbReference type="PROSITE" id="PS00571">
    <property type="entry name" value="AMIDASES"/>
    <property type="match status" value="1"/>
</dbReference>
<organism evidence="3 4">
    <name type="scientific">Phenylobacterium montanum</name>
    <dbReference type="NCBI Taxonomy" id="2823693"/>
    <lineage>
        <taxon>Bacteria</taxon>
        <taxon>Pseudomonadati</taxon>
        <taxon>Pseudomonadota</taxon>
        <taxon>Alphaproteobacteria</taxon>
        <taxon>Caulobacterales</taxon>
        <taxon>Caulobacteraceae</taxon>
        <taxon>Phenylobacterium</taxon>
    </lineage>
</organism>
<dbReference type="InterPro" id="IPR023631">
    <property type="entry name" value="Amidase_dom"/>
</dbReference>